<protein>
    <recommendedName>
        <fullName evidence="3 14">Exonuclease 1</fullName>
        <ecNumber evidence="14">3.1.-.-</ecNumber>
    </recommendedName>
</protein>
<dbReference type="AlphaFoldDB" id="A0A059D0K1"/>
<dbReference type="Gene3D" id="1.10.150.20">
    <property type="entry name" value="5' to 3' exonuclease, C-terminal subdomain"/>
    <property type="match status" value="1"/>
</dbReference>
<evidence type="ECO:0000256" key="7">
    <source>
        <dbReference type="ARBA" id="ARBA00022769"/>
    </source>
</evidence>
<reference evidence="18" key="1">
    <citation type="submission" date="2013-07" db="EMBL/GenBank/DDBJ databases">
        <title>The genome of Eucalyptus grandis.</title>
        <authorList>
            <person name="Schmutz J."/>
            <person name="Hayes R."/>
            <person name="Myburg A."/>
            <person name="Tuskan G."/>
            <person name="Grattapaglia D."/>
            <person name="Rokhsar D.S."/>
        </authorList>
    </citation>
    <scope>NUCLEOTIDE SEQUENCE</scope>
    <source>
        <tissue evidence="18">Leaf extractions</tissue>
    </source>
</reference>
<dbReference type="SMART" id="SM00484">
    <property type="entry name" value="XPGI"/>
    <property type="match status" value="1"/>
</dbReference>
<dbReference type="GO" id="GO:0035312">
    <property type="term" value="F:5'-3' DNA exonuclease activity"/>
    <property type="evidence" value="ECO:0007669"/>
    <property type="project" value="UniProtKB-UniRule"/>
</dbReference>
<gene>
    <name evidence="18" type="ORF">EUGRSUZ_B00858</name>
</gene>
<dbReference type="SUPFAM" id="SSF47807">
    <property type="entry name" value="5' to 3' exonuclease, C-terminal subdomain"/>
    <property type="match status" value="1"/>
</dbReference>
<dbReference type="GO" id="GO:0006281">
    <property type="term" value="P:DNA repair"/>
    <property type="evidence" value="ECO:0007669"/>
    <property type="project" value="UniProtKB-UniRule"/>
</dbReference>
<dbReference type="FunFam" id="3.40.50.1010:FF:000002">
    <property type="entry name" value="Exonuclease 1, putative"/>
    <property type="match status" value="1"/>
</dbReference>
<dbReference type="PROSITE" id="PS00842">
    <property type="entry name" value="XPG_2"/>
    <property type="match status" value="1"/>
</dbReference>
<evidence type="ECO:0000313" key="18">
    <source>
        <dbReference type="EMBL" id="KCW83974.1"/>
    </source>
</evidence>
<dbReference type="GO" id="GO:0046872">
    <property type="term" value="F:metal ion binding"/>
    <property type="evidence" value="ECO:0007669"/>
    <property type="project" value="UniProtKB-UniRule"/>
</dbReference>
<evidence type="ECO:0000256" key="14">
    <source>
        <dbReference type="RuleBase" id="RU910737"/>
    </source>
</evidence>
<dbReference type="Pfam" id="PF00752">
    <property type="entry name" value="XPG_N"/>
    <property type="match status" value="1"/>
</dbReference>
<evidence type="ECO:0000256" key="13">
    <source>
        <dbReference type="ARBA" id="ARBA00060210"/>
    </source>
</evidence>
<evidence type="ECO:0000256" key="8">
    <source>
        <dbReference type="ARBA" id="ARBA00022801"/>
    </source>
</evidence>
<dbReference type="Gramene" id="KCW83974">
    <property type="protein sequence ID" value="KCW83974"/>
    <property type="gene ID" value="EUGRSUZ_B00858"/>
</dbReference>
<keyword evidence="9 14" id="KW-0460">Magnesium</keyword>
<keyword evidence="14" id="KW-0238">DNA-binding</keyword>
<dbReference type="Pfam" id="PF00867">
    <property type="entry name" value="XPG_I"/>
    <property type="match status" value="1"/>
</dbReference>
<evidence type="ECO:0000259" key="16">
    <source>
        <dbReference type="SMART" id="SM00484"/>
    </source>
</evidence>
<evidence type="ECO:0000256" key="6">
    <source>
        <dbReference type="ARBA" id="ARBA00022763"/>
    </source>
</evidence>
<dbReference type="OrthoDB" id="26491at2759"/>
<dbReference type="SUPFAM" id="SSF88723">
    <property type="entry name" value="PIN domain-like"/>
    <property type="match status" value="1"/>
</dbReference>
<feature type="region of interest" description="Disordered" evidence="15">
    <location>
        <begin position="541"/>
        <end position="566"/>
    </location>
</feature>
<dbReference type="InterPro" id="IPR019974">
    <property type="entry name" value="XPG_CS"/>
</dbReference>
<feature type="domain" description="XPG N-terminal" evidence="17">
    <location>
        <begin position="1"/>
        <end position="102"/>
    </location>
</feature>
<dbReference type="eggNOG" id="KOG2518">
    <property type="taxonomic scope" value="Eukaryota"/>
</dbReference>
<comment type="cofactor">
    <cofactor evidence="14">
        <name>Mg(2+)</name>
        <dbReference type="ChEBI" id="CHEBI:18420"/>
    </cofactor>
    <text evidence="14">Binds 2 magnesium ions per subunit. They probably participate in the reaction catalyzed by the enzyme. May bind an additional third magnesium ion after substrate binding.</text>
</comment>
<sequence length="581" mass="64967">MGIKDLLRFMKPYIEPVHIKKFAGKRVGIDAYSWLHKGAYSCSMELCLNTDGPKKLQYLRYFMHRINLLRHYEVTPVVVFDGGSIPCKGATEDERQRRRKANRELALQKLKEGDVKAASELFQRGVSITPSMAHQLIQILKSENIEFIVAPYEADAQLAYLSSLEAEKGGVAAVITEDSDLVAYGCQAILFKMDRYGNGEEMLLQKVFDSTTSTPSFKNFDMALFTGMCVLAGCDFLPSVPGIGIKKAYSLVSKYRNIDRALSVLKLEKGNQMPEYYSKIFHEAVAVFQHARIYDTITKKLRHMRPLSEKLLQALDGELDFLGPDVPPSIAIAIAEGRVDPSNMEAFDTHQTSGCHVPIDIIPASRQLWQDEATALSAEKDCFFVNISNEYMKADFTAMKEELNLQERKFSNEAAVLSRLMLPPETSGDVGSVAVSESMSVKIPNNNPFKIRKVGKIHLSPVKKSSDEVSLLIDVEELDSLSPSSNEVSLDMSEKNRYMKRKWDQIGNDLKDGDTGHRSVLTEVGNSGIFCSALASQESVTSTPNFNTSENKQARQTKKVKRSNCKGSENRTTILNYFSRV</sequence>
<evidence type="ECO:0000259" key="17">
    <source>
        <dbReference type="SMART" id="SM00485"/>
    </source>
</evidence>
<dbReference type="EC" id="3.1.-.-" evidence="14"/>
<evidence type="ECO:0000256" key="9">
    <source>
        <dbReference type="ARBA" id="ARBA00022842"/>
    </source>
</evidence>
<keyword evidence="12 14" id="KW-0539">Nucleus</keyword>
<evidence type="ECO:0000256" key="15">
    <source>
        <dbReference type="SAM" id="MobiDB-lite"/>
    </source>
</evidence>
<dbReference type="GO" id="GO:0005634">
    <property type="term" value="C:nucleus"/>
    <property type="evidence" value="ECO:0007669"/>
    <property type="project" value="UniProtKB-SubCell"/>
</dbReference>
<keyword evidence="8 14" id="KW-0378">Hydrolase</keyword>
<comment type="function">
    <text evidence="14">5'-&gt;3' double-stranded DNA exonuclease which may also possess a cryptic 3'-&gt;5' double-stranded DNA exonuclease activity. Functions in DNA mismatch repair.</text>
</comment>
<dbReference type="KEGG" id="egr:104422068"/>
<dbReference type="CDD" id="cd09857">
    <property type="entry name" value="PIN_EXO1"/>
    <property type="match status" value="1"/>
</dbReference>
<dbReference type="InterPro" id="IPR029060">
    <property type="entry name" value="PIN-like_dom_sf"/>
</dbReference>
<dbReference type="InterPro" id="IPR006085">
    <property type="entry name" value="XPG_DNA_repair_N"/>
</dbReference>
<keyword evidence="11 14" id="KW-0234">DNA repair</keyword>
<dbReference type="PANTHER" id="PTHR11081:SF8">
    <property type="entry name" value="EXONUCLEASE 1"/>
    <property type="match status" value="1"/>
</dbReference>
<dbReference type="InParanoid" id="A0A059D0K1"/>
<proteinExistence type="inferred from homology"/>
<dbReference type="InterPro" id="IPR008918">
    <property type="entry name" value="HhH2"/>
</dbReference>
<comment type="similarity">
    <text evidence="2 14">Belongs to the XPG/RAD2 endonuclease family. EXO1 subfamily.</text>
</comment>
<dbReference type="InterPro" id="IPR036279">
    <property type="entry name" value="5-3_exonuclease_C_sf"/>
</dbReference>
<evidence type="ECO:0000256" key="2">
    <source>
        <dbReference type="ARBA" id="ARBA00010563"/>
    </source>
</evidence>
<dbReference type="PANTHER" id="PTHR11081">
    <property type="entry name" value="FLAP ENDONUCLEASE FAMILY MEMBER"/>
    <property type="match status" value="1"/>
</dbReference>
<evidence type="ECO:0000256" key="1">
    <source>
        <dbReference type="ARBA" id="ARBA00004123"/>
    </source>
</evidence>
<dbReference type="EMBL" id="KK198754">
    <property type="protein sequence ID" value="KCW83974.1"/>
    <property type="molecule type" value="Genomic_DNA"/>
</dbReference>
<evidence type="ECO:0000256" key="11">
    <source>
        <dbReference type="ARBA" id="ARBA00023204"/>
    </source>
</evidence>
<keyword evidence="10 14" id="KW-0267">Excision nuclease</keyword>
<evidence type="ECO:0000256" key="10">
    <source>
        <dbReference type="ARBA" id="ARBA00022881"/>
    </source>
</evidence>
<dbReference type="GO" id="GO:0003677">
    <property type="term" value="F:DNA binding"/>
    <property type="evidence" value="ECO:0007669"/>
    <property type="project" value="UniProtKB-UniRule"/>
</dbReference>
<accession>A0A059D0K1</accession>
<comment type="subcellular location">
    <subcellularLocation>
        <location evidence="1 14">Nucleus</location>
    </subcellularLocation>
</comment>
<keyword evidence="7 14" id="KW-0228">DNA excision</keyword>
<dbReference type="GO" id="GO:0017108">
    <property type="term" value="F:5'-flap endonuclease activity"/>
    <property type="evidence" value="ECO:0000318"/>
    <property type="project" value="GO_Central"/>
</dbReference>
<evidence type="ECO:0000256" key="12">
    <source>
        <dbReference type="ARBA" id="ARBA00023242"/>
    </source>
</evidence>
<feature type="compositionally biased region" description="Polar residues" evidence="15">
    <location>
        <begin position="541"/>
        <end position="551"/>
    </location>
</feature>
<dbReference type="Gene3D" id="3.40.50.1010">
    <property type="entry name" value="5'-nuclease"/>
    <property type="match status" value="1"/>
</dbReference>
<dbReference type="SMART" id="SM00279">
    <property type="entry name" value="HhH2"/>
    <property type="match status" value="1"/>
</dbReference>
<evidence type="ECO:0000256" key="4">
    <source>
        <dbReference type="ARBA" id="ARBA00022722"/>
    </source>
</evidence>
<evidence type="ECO:0000256" key="3">
    <source>
        <dbReference type="ARBA" id="ARBA00020324"/>
    </source>
</evidence>
<dbReference type="PRINTS" id="PR00853">
    <property type="entry name" value="XPGRADSUPER"/>
</dbReference>
<name>A0A059D0K1_EUCGR</name>
<evidence type="ECO:0000256" key="5">
    <source>
        <dbReference type="ARBA" id="ARBA00022723"/>
    </source>
</evidence>
<keyword evidence="4 14" id="KW-0540">Nuclease</keyword>
<dbReference type="InterPro" id="IPR006086">
    <property type="entry name" value="XPG-I_dom"/>
</dbReference>
<dbReference type="STRING" id="71139.A0A059D0K1"/>
<keyword evidence="14" id="KW-0269">Exonuclease</keyword>
<dbReference type="SMART" id="SM00485">
    <property type="entry name" value="XPGN"/>
    <property type="match status" value="1"/>
</dbReference>
<comment type="function">
    <text evidence="13">Putative 5'-&gt;3' double-stranded DNA exonuclease which may also contain a cryptic 3'-&gt;5' double-stranded DNA exonuclease activity. May be involved in DNA mismatch repair (MMR).</text>
</comment>
<dbReference type="CDD" id="cd09901">
    <property type="entry name" value="H3TH_FEN1-like"/>
    <property type="match status" value="1"/>
</dbReference>
<keyword evidence="6 14" id="KW-0227">DNA damage</keyword>
<feature type="compositionally biased region" description="Basic residues" evidence="15">
    <location>
        <begin position="555"/>
        <end position="564"/>
    </location>
</feature>
<organism evidence="18">
    <name type="scientific">Eucalyptus grandis</name>
    <name type="common">Flooded gum</name>
    <dbReference type="NCBI Taxonomy" id="71139"/>
    <lineage>
        <taxon>Eukaryota</taxon>
        <taxon>Viridiplantae</taxon>
        <taxon>Streptophyta</taxon>
        <taxon>Embryophyta</taxon>
        <taxon>Tracheophyta</taxon>
        <taxon>Spermatophyta</taxon>
        <taxon>Magnoliopsida</taxon>
        <taxon>eudicotyledons</taxon>
        <taxon>Gunneridae</taxon>
        <taxon>Pentapetalae</taxon>
        <taxon>rosids</taxon>
        <taxon>malvids</taxon>
        <taxon>Myrtales</taxon>
        <taxon>Myrtaceae</taxon>
        <taxon>Myrtoideae</taxon>
        <taxon>Eucalypteae</taxon>
        <taxon>Eucalyptus</taxon>
    </lineage>
</organism>
<keyword evidence="5 14" id="KW-0479">Metal-binding</keyword>
<dbReference type="OMA" id="NSKEHDC"/>
<feature type="domain" description="XPG-I" evidence="16">
    <location>
        <begin position="141"/>
        <end position="217"/>
    </location>
</feature>
<dbReference type="InterPro" id="IPR006084">
    <property type="entry name" value="XPG/Rad2"/>
</dbReference>
<dbReference type="FunFam" id="1.10.150.20:FF:000011">
    <property type="entry name" value="exonuclease 1"/>
    <property type="match status" value="1"/>
</dbReference>
<dbReference type="InterPro" id="IPR044752">
    <property type="entry name" value="PIN-like_EXO1"/>
</dbReference>